<accession>A0A3A1PUE0</accession>
<evidence type="ECO:0000313" key="1">
    <source>
        <dbReference type="EMBL" id="EKM28282.1"/>
    </source>
</evidence>
<dbReference type="RefSeq" id="WP_009703467.1">
    <property type="nucleotide sequence ID" value="NZ_CAKMNG010000021.1"/>
</dbReference>
<proteinExistence type="predicted"/>
<dbReference type="STRING" id="669.AL538_03035"/>
<dbReference type="EMBL" id="AJSR01002599">
    <property type="protein sequence ID" value="EKM28282.1"/>
    <property type="molecule type" value="Genomic_DNA"/>
</dbReference>
<dbReference type="EMBL" id="QOUW02000088">
    <property type="protein sequence ID" value="RIW09218.1"/>
    <property type="molecule type" value="Genomic_DNA"/>
</dbReference>
<dbReference type="Proteomes" id="UP000253437">
    <property type="component" value="Unassembled WGS sequence"/>
</dbReference>
<evidence type="ECO:0000313" key="4">
    <source>
        <dbReference type="Proteomes" id="UP000253437"/>
    </source>
</evidence>
<comment type="caution">
    <text evidence="1">The sequence shown here is derived from an EMBL/GenBank/DDBJ whole genome shotgun (WGS) entry which is preliminary data.</text>
</comment>
<dbReference type="PROSITE" id="PS51257">
    <property type="entry name" value="PROKAR_LIPOPROTEIN"/>
    <property type="match status" value="1"/>
</dbReference>
<reference evidence="2 4" key="2">
    <citation type="submission" date="2018-08" db="EMBL/GenBank/DDBJ databases">
        <title>Vibrio harveyi strains pathogenic to white snook Centropomus viridis Lockington (1877) and potential probiotic bacteria.</title>
        <authorList>
            <person name="Soto-Rodriguez S."/>
            <person name="Gomez-Gil B."/>
            <person name="Lozano-Olvera R."/>
        </authorList>
    </citation>
    <scope>NUCLEOTIDE SEQUENCE [LARGE SCALE GENOMIC DNA]</scope>
    <source>
        <strain evidence="2 4">CAIM 1508</strain>
    </source>
</reference>
<evidence type="ECO:0000313" key="3">
    <source>
        <dbReference type="Proteomes" id="UP000008367"/>
    </source>
</evidence>
<dbReference type="Proteomes" id="UP000008367">
    <property type="component" value="Unassembled WGS sequence"/>
</dbReference>
<keyword evidence="1" id="KW-0449">Lipoprotein</keyword>
<evidence type="ECO:0000313" key="2">
    <source>
        <dbReference type="EMBL" id="RIW09218.1"/>
    </source>
</evidence>
<dbReference type="AlphaFoldDB" id="A0A3A1PUE0"/>
<reference evidence="1 3" key="1">
    <citation type="submission" date="2012-10" db="EMBL/GenBank/DDBJ databases">
        <title>Genome sequence of Vibrio Cholerae HENC-02.</title>
        <authorList>
            <person name="Eppinger M."/>
            <person name="Hasan N.A."/>
            <person name="Sengamalay N."/>
            <person name="Hine E."/>
            <person name="Su Q."/>
            <person name="Daugherty S.C."/>
            <person name="Young S."/>
            <person name="Sadzewicz L."/>
            <person name="Tallon L."/>
            <person name="Cebula T.A."/>
            <person name="Ravel J."/>
            <person name="Colwell R.R."/>
        </authorList>
    </citation>
    <scope>NUCLEOTIDE SEQUENCE [LARGE SCALE GENOMIC DNA]</scope>
    <source>
        <strain evidence="1 3">HENC-02</strain>
    </source>
</reference>
<sequence length="119" mass="12943">MKHAWLLALSAITFGCTANQGDEPESVILHYGKSELVAQIQANEQFEAQINNDQEQVDFSGFVRKQSSGYLVDVVAMQESKTQHSSSSVNTQVLIKEGDVGKPLMIGAVNDNAMSVTLK</sequence>
<gene>
    <name evidence="2" type="ORF">DS957_018880</name>
    <name evidence="1" type="ORF">VCHENC02_5806</name>
</gene>
<protein>
    <submittedName>
        <fullName evidence="1">Putative lipoprotein</fullName>
    </submittedName>
</protein>
<name>A0A3A1PUE0_VIBHA</name>
<organism evidence="1 3">
    <name type="scientific">Vibrio harveyi</name>
    <name type="common">Beneckea harveyi</name>
    <dbReference type="NCBI Taxonomy" id="669"/>
    <lineage>
        <taxon>Bacteria</taxon>
        <taxon>Pseudomonadati</taxon>
        <taxon>Pseudomonadota</taxon>
        <taxon>Gammaproteobacteria</taxon>
        <taxon>Vibrionales</taxon>
        <taxon>Vibrionaceae</taxon>
        <taxon>Vibrio</taxon>
    </lineage>
</organism>